<feature type="transmembrane region" description="Helical" evidence="7">
    <location>
        <begin position="512"/>
        <end position="533"/>
    </location>
</feature>
<evidence type="ECO:0000256" key="5">
    <source>
        <dbReference type="ARBA" id="ARBA00023136"/>
    </source>
</evidence>
<dbReference type="EMBL" id="VWSF01000008">
    <property type="protein sequence ID" value="KAA5545666.1"/>
    <property type="molecule type" value="Genomic_DNA"/>
</dbReference>
<evidence type="ECO:0000259" key="8">
    <source>
        <dbReference type="Pfam" id="PF13515"/>
    </source>
</evidence>
<keyword evidence="3 7" id="KW-0812">Transmembrane</keyword>
<dbReference type="Proteomes" id="UP000323426">
    <property type="component" value="Unassembled WGS sequence"/>
</dbReference>
<evidence type="ECO:0000256" key="3">
    <source>
        <dbReference type="ARBA" id="ARBA00022692"/>
    </source>
</evidence>
<comment type="caution">
    <text evidence="9">The sequence shown here is derived from an EMBL/GenBank/DDBJ whole genome shotgun (WGS) entry which is preliminary data.</text>
</comment>
<comment type="similarity">
    <text evidence="6">Belongs to the YccS/YhfK family.</text>
</comment>
<dbReference type="PANTHER" id="PTHR30509">
    <property type="entry name" value="P-HYDROXYBENZOIC ACID EFFLUX PUMP SUBUNIT-RELATED"/>
    <property type="match status" value="1"/>
</dbReference>
<name>A0A5M6DGZ3_9BACT</name>
<feature type="domain" description="Integral membrane bound transporter" evidence="8">
    <location>
        <begin position="406"/>
        <end position="526"/>
    </location>
</feature>
<dbReference type="GO" id="GO:0005886">
    <property type="term" value="C:plasma membrane"/>
    <property type="evidence" value="ECO:0007669"/>
    <property type="project" value="UniProtKB-SubCell"/>
</dbReference>
<accession>A0A5M6DGZ3</accession>
<sequence length="734" mass="83137">MFNPDLRNTLKVFARKEFFNPDVLYAIIVTLGLVVPLAVGHYLNEPLLGGFAAVTGQNLLVIKFQHTYPQRALILIIGLLFITAAVLAGTLLGAYFGLAIIIMALIAGISSLLKEFGSFGQVIGFCAVIIFLLALPPPHSLDIGIDRYVAVWLGGLWAAFITLFFWFFLPDLPYYTSIARPWELSSNLAVFLASANVRKNYAERVQEKEINLRQAINDVLPYLRLHHVRYFFIRRDLLKVVRASSRFGVTIMAMNHALEHLREHPKKHLFMPAVQERLFLAAAGAKIIVNALVLARPQELDKLKEIIIQLKTSTEQLQILTDSNQKDFTIQVDLHRFITLLDSATHYLEDAHYLLTRIRQKKQLPTTQVAAQNKTRLLPPLRALFQFKNVPLKHTLRLMLVTSVGVALYLGFQIPRGYWIPLTVMVVLQPDFGTTQQKAMQRVLGTFLGGILGTLLIIHPFPPVIFILAITTFSFLFLYFQQRNYAVSVTFLTMMLVAMFEVSGPIDWHLAAYRLFATVLGVILSVTAAFLLWPDWERTKVRFVMARGLRANFNLLQQLHHELLSQTGFHARIIADRRKAEGANIEIAESVKRLQLEPGTKKQKQEIAQNLAFYNVRLSRELLSLAALLPQIKVDSPTYAETDTYLRQAADQLEEIMTALITEKNVAGNIPQDLPFPAYKFNLELKTGLVSTAKNINLHLDTEILQTEIVHEQLNKIADAIFNMNQLVFNLNQL</sequence>
<evidence type="ECO:0000256" key="4">
    <source>
        <dbReference type="ARBA" id="ARBA00022989"/>
    </source>
</evidence>
<protein>
    <recommendedName>
        <fullName evidence="8">Integral membrane bound transporter domain-containing protein</fullName>
    </recommendedName>
</protein>
<proteinExistence type="inferred from homology"/>
<feature type="transmembrane region" description="Helical" evidence="7">
    <location>
        <begin position="487"/>
        <end position="506"/>
    </location>
</feature>
<gene>
    <name evidence="9" type="ORF">F0145_12075</name>
</gene>
<evidence type="ECO:0000256" key="2">
    <source>
        <dbReference type="ARBA" id="ARBA00022475"/>
    </source>
</evidence>
<feature type="transmembrane region" description="Helical" evidence="7">
    <location>
        <begin position="118"/>
        <end position="136"/>
    </location>
</feature>
<evidence type="ECO:0000313" key="9">
    <source>
        <dbReference type="EMBL" id="KAA5545666.1"/>
    </source>
</evidence>
<reference evidence="9 10" key="1">
    <citation type="submission" date="2019-09" db="EMBL/GenBank/DDBJ databases">
        <title>Genome sequence and assembly of Adhaeribacter sp.</title>
        <authorList>
            <person name="Chhetri G."/>
        </authorList>
    </citation>
    <scope>NUCLEOTIDE SEQUENCE [LARGE SCALE GENOMIC DNA]</scope>
    <source>
        <strain evidence="9 10">DK36</strain>
    </source>
</reference>
<evidence type="ECO:0000313" key="10">
    <source>
        <dbReference type="Proteomes" id="UP000323426"/>
    </source>
</evidence>
<dbReference type="AlphaFoldDB" id="A0A5M6DGZ3"/>
<dbReference type="Pfam" id="PF13515">
    <property type="entry name" value="FUSC_2"/>
    <property type="match status" value="1"/>
</dbReference>
<comment type="subcellular location">
    <subcellularLocation>
        <location evidence="1">Cell membrane</location>
        <topology evidence="1">Multi-pass membrane protein</topology>
    </subcellularLocation>
</comment>
<keyword evidence="10" id="KW-1185">Reference proteome</keyword>
<keyword evidence="2" id="KW-1003">Cell membrane</keyword>
<feature type="transmembrane region" description="Helical" evidence="7">
    <location>
        <begin position="148"/>
        <end position="169"/>
    </location>
</feature>
<dbReference type="RefSeq" id="WP_150088669.1">
    <property type="nucleotide sequence ID" value="NZ_VWSF01000008.1"/>
</dbReference>
<evidence type="ECO:0000256" key="7">
    <source>
        <dbReference type="SAM" id="Phobius"/>
    </source>
</evidence>
<dbReference type="SUPFAM" id="SSF103473">
    <property type="entry name" value="MFS general substrate transporter"/>
    <property type="match status" value="1"/>
</dbReference>
<organism evidence="9 10">
    <name type="scientific">Adhaeribacter rhizoryzae</name>
    <dbReference type="NCBI Taxonomy" id="2607907"/>
    <lineage>
        <taxon>Bacteria</taxon>
        <taxon>Pseudomonadati</taxon>
        <taxon>Bacteroidota</taxon>
        <taxon>Cytophagia</taxon>
        <taxon>Cytophagales</taxon>
        <taxon>Hymenobacteraceae</taxon>
        <taxon>Adhaeribacter</taxon>
    </lineage>
</organism>
<dbReference type="InterPro" id="IPR049453">
    <property type="entry name" value="Memb_transporter_dom"/>
</dbReference>
<evidence type="ECO:0000256" key="6">
    <source>
        <dbReference type="ARBA" id="ARBA00043993"/>
    </source>
</evidence>
<feature type="transmembrane region" description="Helical" evidence="7">
    <location>
        <begin position="23"/>
        <end position="43"/>
    </location>
</feature>
<dbReference type="InterPro" id="IPR036259">
    <property type="entry name" value="MFS_trans_sf"/>
</dbReference>
<keyword evidence="5 7" id="KW-0472">Membrane</keyword>
<keyword evidence="4 7" id="KW-1133">Transmembrane helix</keyword>
<feature type="transmembrane region" description="Helical" evidence="7">
    <location>
        <begin position="73"/>
        <end position="106"/>
    </location>
</feature>
<evidence type="ECO:0000256" key="1">
    <source>
        <dbReference type="ARBA" id="ARBA00004651"/>
    </source>
</evidence>
<feature type="transmembrane region" description="Helical" evidence="7">
    <location>
        <begin position="464"/>
        <end position="480"/>
    </location>
</feature>
<dbReference type="PANTHER" id="PTHR30509:SF9">
    <property type="entry name" value="MULTIDRUG RESISTANCE PROTEIN MDTO"/>
    <property type="match status" value="1"/>
</dbReference>
<feature type="transmembrane region" description="Helical" evidence="7">
    <location>
        <begin position="395"/>
        <end position="412"/>
    </location>
</feature>